<organism evidence="2 3">
    <name type="scientific">Puccinia coronata f. sp. avenae</name>
    <dbReference type="NCBI Taxonomy" id="200324"/>
    <lineage>
        <taxon>Eukaryota</taxon>
        <taxon>Fungi</taxon>
        <taxon>Dikarya</taxon>
        <taxon>Basidiomycota</taxon>
        <taxon>Pucciniomycotina</taxon>
        <taxon>Pucciniomycetes</taxon>
        <taxon>Pucciniales</taxon>
        <taxon>Pucciniaceae</taxon>
        <taxon>Puccinia</taxon>
    </lineage>
</organism>
<evidence type="ECO:0000256" key="1">
    <source>
        <dbReference type="SAM" id="MobiDB-lite"/>
    </source>
</evidence>
<evidence type="ECO:0000313" key="3">
    <source>
        <dbReference type="Proteomes" id="UP000235388"/>
    </source>
</evidence>
<dbReference type="AlphaFoldDB" id="A0A2N5W085"/>
<proteinExistence type="predicted"/>
<name>A0A2N5W085_9BASI</name>
<gene>
    <name evidence="2" type="ORF">PCANC_04564</name>
</gene>
<dbReference type="Proteomes" id="UP000235388">
    <property type="component" value="Unassembled WGS sequence"/>
</dbReference>
<evidence type="ECO:0000313" key="2">
    <source>
        <dbReference type="EMBL" id="PLW55669.1"/>
    </source>
</evidence>
<keyword evidence="3" id="KW-1185">Reference proteome</keyword>
<reference evidence="2 3" key="1">
    <citation type="submission" date="2017-11" db="EMBL/GenBank/DDBJ databases">
        <title>De novo assembly and phasing of dikaryotic genomes from two isolates of Puccinia coronata f. sp. avenae, the causal agent of oat crown rust.</title>
        <authorList>
            <person name="Miller M.E."/>
            <person name="Zhang Y."/>
            <person name="Omidvar V."/>
            <person name="Sperschneider J."/>
            <person name="Schwessinger B."/>
            <person name="Raley C."/>
            <person name="Palmer J.M."/>
            <person name="Garnica D."/>
            <person name="Upadhyaya N."/>
            <person name="Rathjen J."/>
            <person name="Taylor J.M."/>
            <person name="Park R.F."/>
            <person name="Dodds P.N."/>
            <person name="Hirsch C.D."/>
            <person name="Kianian S.F."/>
            <person name="Figueroa M."/>
        </authorList>
    </citation>
    <scope>NUCLEOTIDE SEQUENCE [LARGE SCALE GENOMIC DNA]</scope>
    <source>
        <strain evidence="2">12NC29</strain>
    </source>
</reference>
<comment type="caution">
    <text evidence="2">The sequence shown here is derived from an EMBL/GenBank/DDBJ whole genome shotgun (WGS) entry which is preliminary data.</text>
</comment>
<protein>
    <submittedName>
        <fullName evidence="2">Uncharacterized protein</fullName>
    </submittedName>
</protein>
<feature type="region of interest" description="Disordered" evidence="1">
    <location>
        <begin position="1"/>
        <end position="36"/>
    </location>
</feature>
<accession>A0A2N5W085</accession>
<feature type="non-terminal residue" evidence="2">
    <location>
        <position position="1"/>
    </location>
</feature>
<dbReference type="EMBL" id="PGCJ01000029">
    <property type="protein sequence ID" value="PLW55669.1"/>
    <property type="molecule type" value="Genomic_DNA"/>
</dbReference>
<sequence length="136" mass="14176">GLLGKRASTCSPTGSSLMGEQVASHAPSKLQPAPRADHYHLLHEQNPLTEQVACQLAKAGYNQLRELVAASTPSRLQPSREACCIQLANQATTSLVAGCSQLPKQATTSSVIQLQPACRAGYNQPGEPVAASSPSS</sequence>
<feature type="compositionally biased region" description="Polar residues" evidence="1">
    <location>
        <begin position="8"/>
        <end position="18"/>
    </location>
</feature>